<organism evidence="2 3">
    <name type="scientific">Phreatobacter cathodiphilus</name>
    <dbReference type="NCBI Taxonomy" id="1868589"/>
    <lineage>
        <taxon>Bacteria</taxon>
        <taxon>Pseudomonadati</taxon>
        <taxon>Pseudomonadota</taxon>
        <taxon>Alphaproteobacteria</taxon>
        <taxon>Hyphomicrobiales</taxon>
        <taxon>Phreatobacteraceae</taxon>
        <taxon>Phreatobacter</taxon>
    </lineage>
</organism>
<dbReference type="PRINTS" id="PR00411">
    <property type="entry name" value="PNDRDTASEI"/>
</dbReference>
<proteinExistence type="predicted"/>
<dbReference type="SUPFAM" id="SSF51905">
    <property type="entry name" value="FAD/NAD(P)-binding domain"/>
    <property type="match status" value="1"/>
</dbReference>
<dbReference type="RefSeq" id="WP_106748672.1">
    <property type="nucleotide sequence ID" value="NZ_CP027668.1"/>
</dbReference>
<dbReference type="OrthoDB" id="8671611at2"/>
<accession>A0A2S0NBL4</accession>
<dbReference type="Pfam" id="PF13738">
    <property type="entry name" value="Pyr_redox_3"/>
    <property type="match status" value="1"/>
</dbReference>
<dbReference type="GO" id="GO:0004497">
    <property type="term" value="F:monooxygenase activity"/>
    <property type="evidence" value="ECO:0007669"/>
    <property type="project" value="TreeGrafter"/>
</dbReference>
<name>A0A2S0NBL4_9HYPH</name>
<dbReference type="InterPro" id="IPR050982">
    <property type="entry name" value="Auxin_biosynth/cation_transpt"/>
</dbReference>
<evidence type="ECO:0000313" key="2">
    <source>
        <dbReference type="EMBL" id="AVO45331.1"/>
    </source>
</evidence>
<dbReference type="PANTHER" id="PTHR43539:SF91">
    <property type="entry name" value="FAD-DEPENDENT URATE HYDROXYLASE"/>
    <property type="match status" value="1"/>
</dbReference>
<keyword evidence="3" id="KW-1185">Reference proteome</keyword>
<sequence>MTLPSLTALEARIGDDLARIAHPRAPWLTPRTGPDGSQALDVLIVGAGQSGVVAAFGLKRSRVDNVLVIDRAPYGREGPWVTYARMKTLRSPKDFTGPDLDIPSLTYQSWHEARYGADHWQALDLITREDWNDYLLFMRKVTDIPVENDTELLSLDQAGELVAARLRGPEGERTVFARKVVLATGQDSTGRWWMPDFVERLPERLRAHTADAIDFASLKGKVVAVLGAGASALDNAAEALEAGAASVHLFCRRLEPQVIQPYRWITFRGFMKHFADLDDAWRWRFMSRVMGLREGFPQATYDRCAAHPNFVLHTGAAWTAARAEGGRAVVTTPHGDFAADFLICGTGIAMDYAAKPELAAFADNIATWADRYAPPADERNDRLGAFPYLSSDYQFMEKVPGRTPWIANVHLFSIASTMSFGPSGSSINAMTTAVPRLVDGVTKGLFAADVEANWQAFLAYDVAQAEVRQTVPGLGVAAE</sequence>
<dbReference type="AlphaFoldDB" id="A0A2S0NBL4"/>
<keyword evidence="1" id="KW-0560">Oxidoreductase</keyword>
<dbReference type="Gene3D" id="3.50.50.60">
    <property type="entry name" value="FAD/NAD(P)-binding domain"/>
    <property type="match status" value="1"/>
</dbReference>
<dbReference type="GO" id="GO:0050660">
    <property type="term" value="F:flavin adenine dinucleotide binding"/>
    <property type="evidence" value="ECO:0007669"/>
    <property type="project" value="TreeGrafter"/>
</dbReference>
<dbReference type="InterPro" id="IPR036188">
    <property type="entry name" value="FAD/NAD-bd_sf"/>
</dbReference>
<dbReference type="PRINTS" id="PR00368">
    <property type="entry name" value="FADPNR"/>
</dbReference>
<reference evidence="2 3" key="1">
    <citation type="submission" date="2018-03" db="EMBL/GenBank/DDBJ databases">
        <title>Genome sequencing of Phreatobacter sp.</title>
        <authorList>
            <person name="Kim S.-J."/>
            <person name="Heo J."/>
            <person name="Kwon S.-W."/>
        </authorList>
    </citation>
    <scope>NUCLEOTIDE SEQUENCE [LARGE SCALE GENOMIC DNA]</scope>
    <source>
        <strain evidence="2 3">S-12</strain>
    </source>
</reference>
<evidence type="ECO:0000256" key="1">
    <source>
        <dbReference type="ARBA" id="ARBA00023002"/>
    </source>
</evidence>
<dbReference type="EMBL" id="CP027668">
    <property type="protein sequence ID" value="AVO45331.1"/>
    <property type="molecule type" value="Genomic_DNA"/>
</dbReference>
<gene>
    <name evidence="2" type="ORF">C6569_09820</name>
</gene>
<protein>
    <submittedName>
        <fullName evidence="2">NAD(P)/FAD-dependent oxidoreductase</fullName>
    </submittedName>
</protein>
<dbReference type="Proteomes" id="UP000237889">
    <property type="component" value="Chromosome"/>
</dbReference>
<evidence type="ECO:0000313" key="3">
    <source>
        <dbReference type="Proteomes" id="UP000237889"/>
    </source>
</evidence>
<dbReference type="PANTHER" id="PTHR43539">
    <property type="entry name" value="FLAVIN-BINDING MONOOXYGENASE-LIKE PROTEIN (AFU_ORTHOLOGUE AFUA_4G09220)"/>
    <property type="match status" value="1"/>
</dbReference>
<dbReference type="KEGG" id="phr:C6569_09820"/>